<dbReference type="Pfam" id="PF01624">
    <property type="entry name" value="MutS_I"/>
    <property type="match status" value="1"/>
</dbReference>
<comment type="similarity">
    <text evidence="1 10">Belongs to the DNA mismatch repair MutS family.</text>
</comment>
<evidence type="ECO:0000256" key="9">
    <source>
        <dbReference type="NCBIfam" id="TIGR01070"/>
    </source>
</evidence>
<dbReference type="Pfam" id="PF05192">
    <property type="entry name" value="MutS_III"/>
    <property type="match status" value="1"/>
</dbReference>
<dbReference type="SUPFAM" id="SSF53150">
    <property type="entry name" value="DNA repair protein MutS, domain II"/>
    <property type="match status" value="1"/>
</dbReference>
<dbReference type="Gene3D" id="3.40.50.300">
    <property type="entry name" value="P-loop containing nucleotide triphosphate hydrolases"/>
    <property type="match status" value="1"/>
</dbReference>
<evidence type="ECO:0000256" key="11">
    <source>
        <dbReference type="SAM" id="MobiDB-lite"/>
    </source>
</evidence>
<dbReference type="InterPro" id="IPR007695">
    <property type="entry name" value="DNA_mismatch_repair_MutS-lik_N"/>
</dbReference>
<dbReference type="FunFam" id="3.40.50.300:FF:000870">
    <property type="entry name" value="MutS protein homolog 4"/>
    <property type="match status" value="1"/>
</dbReference>
<dbReference type="InterPro" id="IPR000432">
    <property type="entry name" value="DNA_mismatch_repair_MutS_C"/>
</dbReference>
<dbReference type="Proteomes" id="UP000460298">
    <property type="component" value="Unassembled WGS sequence"/>
</dbReference>
<dbReference type="AlphaFoldDB" id="A0A833GXB3"/>
<dbReference type="GO" id="GO:0005524">
    <property type="term" value="F:ATP binding"/>
    <property type="evidence" value="ECO:0007669"/>
    <property type="project" value="UniProtKB-UniRule"/>
</dbReference>
<proteinExistence type="inferred from homology"/>
<dbReference type="PROSITE" id="PS00486">
    <property type="entry name" value="DNA_MISMATCH_REPAIR_2"/>
    <property type="match status" value="1"/>
</dbReference>
<evidence type="ECO:0000313" key="14">
    <source>
        <dbReference type="Proteomes" id="UP000460298"/>
    </source>
</evidence>
<evidence type="ECO:0000256" key="6">
    <source>
        <dbReference type="ARBA" id="ARBA00023125"/>
    </source>
</evidence>
<keyword evidence="4 10" id="KW-0227">DNA damage</keyword>
<feature type="region of interest" description="Disordered" evidence="11">
    <location>
        <begin position="835"/>
        <end position="876"/>
    </location>
</feature>
<reference evidence="13 14" key="1">
    <citation type="submission" date="2019-10" db="EMBL/GenBank/DDBJ databases">
        <title>Extracellular Electron Transfer in a Candidatus Methanoperedens spp. Enrichment Culture.</title>
        <authorList>
            <person name="Berger S."/>
            <person name="Rangel Shaw D."/>
            <person name="Berben T."/>
            <person name="In 'T Zandt M."/>
            <person name="Frank J."/>
            <person name="Reimann J."/>
            <person name="Jetten M.S.M."/>
            <person name="Welte C.U."/>
        </authorList>
    </citation>
    <scope>NUCLEOTIDE SEQUENCE [LARGE SCALE GENOMIC DNA]</scope>
    <source>
        <strain evidence="13">SB12</strain>
    </source>
</reference>
<dbReference type="Pfam" id="PF05190">
    <property type="entry name" value="MutS_IV"/>
    <property type="match status" value="1"/>
</dbReference>
<evidence type="ECO:0000256" key="5">
    <source>
        <dbReference type="ARBA" id="ARBA00022840"/>
    </source>
</evidence>
<evidence type="ECO:0000256" key="4">
    <source>
        <dbReference type="ARBA" id="ARBA00022763"/>
    </source>
</evidence>
<evidence type="ECO:0000256" key="1">
    <source>
        <dbReference type="ARBA" id="ARBA00006271"/>
    </source>
</evidence>
<dbReference type="InterPro" id="IPR016151">
    <property type="entry name" value="DNA_mismatch_repair_MutS_N"/>
</dbReference>
<dbReference type="Gene3D" id="3.40.1170.10">
    <property type="entry name" value="DNA repair protein MutS, domain I"/>
    <property type="match status" value="1"/>
</dbReference>
<dbReference type="NCBIfam" id="NF003810">
    <property type="entry name" value="PRK05399.1"/>
    <property type="match status" value="1"/>
</dbReference>
<evidence type="ECO:0000256" key="10">
    <source>
        <dbReference type="RuleBase" id="RU003756"/>
    </source>
</evidence>
<dbReference type="CDD" id="cd03284">
    <property type="entry name" value="ABC_MutS1"/>
    <property type="match status" value="1"/>
</dbReference>
<dbReference type="GO" id="GO:0005829">
    <property type="term" value="C:cytosol"/>
    <property type="evidence" value="ECO:0007669"/>
    <property type="project" value="TreeGrafter"/>
</dbReference>
<dbReference type="InterPro" id="IPR017261">
    <property type="entry name" value="DNA_mismatch_repair_MutS/MSH"/>
</dbReference>
<gene>
    <name evidence="13" type="primary">mutS</name>
    <name evidence="13" type="ORF">F9K24_21510</name>
</gene>
<dbReference type="Pfam" id="PF05188">
    <property type="entry name" value="MutS_II"/>
    <property type="match status" value="1"/>
</dbReference>
<dbReference type="InterPro" id="IPR007860">
    <property type="entry name" value="DNA_mmatch_repair_MutS_con_dom"/>
</dbReference>
<keyword evidence="7 10" id="KW-0234">DNA repair</keyword>
<dbReference type="SUPFAM" id="SSF48334">
    <property type="entry name" value="DNA repair protein MutS, domain III"/>
    <property type="match status" value="1"/>
</dbReference>
<sequence length="876" mass="97467">MSRAGDPLQTPFMRQYLEIKSGYPDAILFFRMGDFYELFLEDAKIAAPLMDVALTKRQGDIPMCGVPYHSADIYIQRLLGAGKKIAVAEQTVDPANPKLMSRRVVRVISAGTLIEDDLLSPGKASYLMAVAGDLRRPGVALADISTGEFFALEAAAVDSDVESDLTLSLRDIYYSRRPGEILAAGPMIEHLKKLLAETGVQITPLEAYRASVSEGWRRIEASFAVKPKALGFEEDHAALGAVSLILHYLDQAFPEKRPQLEAPSFRESTAQHLMLDERTIRNLNLFEPAETSVLSLFSCRTAPGRRALRDCILRPLIEDAQINDRLDAVEHLIQKADTSRALYDALGTVFDLERILSRVDGGRCRPADFRSVISTVRAAVDIASILREAVPFAFFKVDSSLIAFADDLDTEIVEEPAALPGASPFLRDGRNAALDDARKARTEGARWILDLEEKERNATGIATLKIRFNRVTGYYIEISKGQTQNAPDHYERKQTLVTGERYTTPELKEIERKILSADAVIEEAEQAAFDRLVVELQKHRTPLRRMMQSIASVDVLLAFSHIARQARWVRPEIVQTGEITLEESRHPVVEKFLPTGVRFTANDVRLNRTDRSFALLTGPNMAGKSTYIRQVALIQLLAQVGSFVPARRARITPVDRIFTRIGAQDDLARGESTFFVEMLETSAILRRFTPRSLIIMDEVGRGTSTYDGLSIAWAIAEFLTEGAMRPAVLFATHYHELTALEERTGFVNLTMDVRESDGRVIFLHRVKEGVADRSYGIHVARLAGLPGPVVDRASELLQAFEERSLRESEALELRGTPGLDWSPRAIEADSIETNAIKAKTAEAPNAQTANPNAREEGRNPTKKQKLREDDVQGSLF</sequence>
<dbReference type="PIRSF" id="PIRSF037677">
    <property type="entry name" value="DNA_mis_repair_Msh6"/>
    <property type="match status" value="1"/>
</dbReference>
<dbReference type="SUPFAM" id="SSF55271">
    <property type="entry name" value="DNA repair protein MutS, domain I"/>
    <property type="match status" value="1"/>
</dbReference>
<accession>A0A833GXB3</accession>
<dbReference type="InterPro" id="IPR045076">
    <property type="entry name" value="MutS"/>
</dbReference>
<dbReference type="InterPro" id="IPR005748">
    <property type="entry name" value="DNA_mismatch_repair_MutS"/>
</dbReference>
<dbReference type="InterPro" id="IPR007696">
    <property type="entry name" value="DNA_mismatch_repair_MutS_core"/>
</dbReference>
<dbReference type="SUPFAM" id="SSF52540">
    <property type="entry name" value="P-loop containing nucleoside triphosphate hydrolases"/>
    <property type="match status" value="1"/>
</dbReference>
<dbReference type="InterPro" id="IPR027417">
    <property type="entry name" value="P-loop_NTPase"/>
</dbReference>
<evidence type="ECO:0000259" key="12">
    <source>
        <dbReference type="PROSITE" id="PS00486"/>
    </source>
</evidence>
<dbReference type="SMART" id="SM00533">
    <property type="entry name" value="MUTSd"/>
    <property type="match status" value="1"/>
</dbReference>
<evidence type="ECO:0000313" key="13">
    <source>
        <dbReference type="EMBL" id="KAB2928871.1"/>
    </source>
</evidence>
<organism evidence="13 14">
    <name type="scientific">Leptonema illini</name>
    <dbReference type="NCBI Taxonomy" id="183"/>
    <lineage>
        <taxon>Bacteria</taxon>
        <taxon>Pseudomonadati</taxon>
        <taxon>Spirochaetota</taxon>
        <taxon>Spirochaetia</taxon>
        <taxon>Leptospirales</taxon>
        <taxon>Leptospiraceae</taxon>
        <taxon>Leptonema</taxon>
    </lineage>
</organism>
<comment type="caution">
    <text evidence="13">The sequence shown here is derived from an EMBL/GenBank/DDBJ whole genome shotgun (WGS) entry which is preliminary data.</text>
</comment>
<keyword evidence="3 10" id="KW-0547">Nucleotide-binding</keyword>
<dbReference type="Gene3D" id="1.10.1420.10">
    <property type="match status" value="2"/>
</dbReference>
<name>A0A833GXB3_9LEPT</name>
<dbReference type="GO" id="GO:0006298">
    <property type="term" value="P:mismatch repair"/>
    <property type="evidence" value="ECO:0007669"/>
    <property type="project" value="UniProtKB-UniRule"/>
</dbReference>
<evidence type="ECO:0000256" key="3">
    <source>
        <dbReference type="ARBA" id="ARBA00022741"/>
    </source>
</evidence>
<dbReference type="PANTHER" id="PTHR11361">
    <property type="entry name" value="DNA MISMATCH REPAIR PROTEIN MUTS FAMILY MEMBER"/>
    <property type="match status" value="1"/>
</dbReference>
<dbReference type="InterPro" id="IPR036187">
    <property type="entry name" value="DNA_mismatch_repair_MutS_sf"/>
</dbReference>
<keyword evidence="6 10" id="KW-0238">DNA-binding</keyword>
<dbReference type="SMART" id="SM00534">
    <property type="entry name" value="MUTSac"/>
    <property type="match status" value="1"/>
</dbReference>
<dbReference type="GO" id="GO:0140664">
    <property type="term" value="F:ATP-dependent DNA damage sensor activity"/>
    <property type="evidence" value="ECO:0007669"/>
    <property type="project" value="InterPro"/>
</dbReference>
<evidence type="ECO:0000256" key="2">
    <source>
        <dbReference type="ARBA" id="ARBA00021982"/>
    </source>
</evidence>
<dbReference type="InterPro" id="IPR036678">
    <property type="entry name" value="MutS_con_dom_sf"/>
</dbReference>
<feature type="domain" description="DNA mismatch repair proteins mutS family" evidence="12">
    <location>
        <begin position="692"/>
        <end position="708"/>
    </location>
</feature>
<dbReference type="GO" id="GO:0030983">
    <property type="term" value="F:mismatched DNA binding"/>
    <property type="evidence" value="ECO:0007669"/>
    <property type="project" value="InterPro"/>
</dbReference>
<dbReference type="Pfam" id="PF00488">
    <property type="entry name" value="MutS_V"/>
    <property type="match status" value="1"/>
</dbReference>
<dbReference type="InterPro" id="IPR007861">
    <property type="entry name" value="DNA_mismatch_repair_MutS_clamp"/>
</dbReference>
<dbReference type="NCBIfam" id="TIGR01070">
    <property type="entry name" value="mutS1"/>
    <property type="match status" value="1"/>
</dbReference>
<evidence type="ECO:0000256" key="7">
    <source>
        <dbReference type="ARBA" id="ARBA00023204"/>
    </source>
</evidence>
<keyword evidence="5" id="KW-0067">ATP-binding</keyword>
<dbReference type="PANTHER" id="PTHR11361:SF34">
    <property type="entry name" value="DNA MISMATCH REPAIR PROTEIN MSH1, MITOCHONDRIAL"/>
    <property type="match status" value="1"/>
</dbReference>
<dbReference type="Gene3D" id="3.30.420.110">
    <property type="entry name" value="MutS, connector domain"/>
    <property type="match status" value="1"/>
</dbReference>
<protein>
    <recommendedName>
        <fullName evidence="2 9">DNA mismatch repair protein MutS</fullName>
    </recommendedName>
</protein>
<comment type="function">
    <text evidence="8">This protein is involved in the repair of mismatches in DNA. It is possible that it carries out the mismatch recognition step. This protein has a weak ATPase activity.</text>
</comment>
<evidence type="ECO:0000256" key="8">
    <source>
        <dbReference type="ARBA" id="ARBA00024647"/>
    </source>
</evidence>
<dbReference type="EMBL" id="WBUI01000043">
    <property type="protein sequence ID" value="KAB2928871.1"/>
    <property type="molecule type" value="Genomic_DNA"/>
</dbReference>